<feature type="transmembrane region" description="Helical" evidence="5">
    <location>
        <begin position="325"/>
        <end position="344"/>
    </location>
</feature>
<evidence type="ECO:0000256" key="2">
    <source>
        <dbReference type="ARBA" id="ARBA00022692"/>
    </source>
</evidence>
<protein>
    <submittedName>
        <fullName evidence="7">Sodium:calcium antiporter</fullName>
    </submittedName>
</protein>
<evidence type="ECO:0000256" key="3">
    <source>
        <dbReference type="ARBA" id="ARBA00022989"/>
    </source>
</evidence>
<feature type="transmembrane region" description="Helical" evidence="5">
    <location>
        <begin position="48"/>
        <end position="72"/>
    </location>
</feature>
<evidence type="ECO:0000313" key="8">
    <source>
        <dbReference type="Proteomes" id="UP001597478"/>
    </source>
</evidence>
<feature type="transmembrane region" description="Helical" evidence="5">
    <location>
        <begin position="196"/>
        <end position="215"/>
    </location>
</feature>
<feature type="transmembrane region" description="Helical" evidence="5">
    <location>
        <begin position="297"/>
        <end position="316"/>
    </location>
</feature>
<feature type="transmembrane region" description="Helical" evidence="5">
    <location>
        <begin position="140"/>
        <end position="161"/>
    </location>
</feature>
<dbReference type="EMBL" id="JBHUOF010000049">
    <property type="protein sequence ID" value="MFD2802965.1"/>
    <property type="molecule type" value="Genomic_DNA"/>
</dbReference>
<evidence type="ECO:0000313" key="7">
    <source>
        <dbReference type="EMBL" id="MFD2802965.1"/>
    </source>
</evidence>
<comment type="caution">
    <text evidence="7">The sequence shown here is derived from an EMBL/GenBank/DDBJ whole genome shotgun (WGS) entry which is preliminary data.</text>
</comment>
<name>A0ABW5WH90_9PSEU</name>
<dbReference type="Gene3D" id="1.20.1420.30">
    <property type="entry name" value="NCX, central ion-binding region"/>
    <property type="match status" value="1"/>
</dbReference>
<keyword evidence="2 5" id="KW-0812">Transmembrane</keyword>
<dbReference type="RefSeq" id="WP_377395370.1">
    <property type="nucleotide sequence ID" value="NZ_JBHSAN010000054.1"/>
</dbReference>
<feature type="transmembrane region" description="Helical" evidence="5">
    <location>
        <begin position="221"/>
        <end position="244"/>
    </location>
</feature>
<feature type="transmembrane region" description="Helical" evidence="5">
    <location>
        <begin position="12"/>
        <end position="36"/>
    </location>
</feature>
<reference evidence="8" key="1">
    <citation type="journal article" date="2019" name="Int. J. Syst. Evol. Microbiol.">
        <title>The Global Catalogue of Microorganisms (GCM) 10K type strain sequencing project: providing services to taxonomists for standard genome sequencing and annotation.</title>
        <authorList>
            <consortium name="The Broad Institute Genomics Platform"/>
            <consortium name="The Broad Institute Genome Sequencing Center for Infectious Disease"/>
            <person name="Wu L."/>
            <person name="Ma J."/>
        </authorList>
    </citation>
    <scope>NUCLEOTIDE SEQUENCE [LARGE SCALE GENOMIC DNA]</scope>
    <source>
        <strain evidence="8">IBRC-M 10906</strain>
    </source>
</reference>
<feature type="transmembrane region" description="Helical" evidence="5">
    <location>
        <begin position="256"/>
        <end position="277"/>
    </location>
</feature>
<keyword evidence="4 5" id="KW-0472">Membrane</keyword>
<dbReference type="Pfam" id="PF01699">
    <property type="entry name" value="Na_Ca_ex"/>
    <property type="match status" value="2"/>
</dbReference>
<dbReference type="Proteomes" id="UP001597478">
    <property type="component" value="Unassembled WGS sequence"/>
</dbReference>
<feature type="transmembrane region" description="Helical" evidence="5">
    <location>
        <begin position="78"/>
        <end position="101"/>
    </location>
</feature>
<organism evidence="7 8">
    <name type="scientific">Prauserella oleivorans</name>
    <dbReference type="NCBI Taxonomy" id="1478153"/>
    <lineage>
        <taxon>Bacteria</taxon>
        <taxon>Bacillati</taxon>
        <taxon>Actinomycetota</taxon>
        <taxon>Actinomycetes</taxon>
        <taxon>Pseudonocardiales</taxon>
        <taxon>Pseudonocardiaceae</taxon>
        <taxon>Prauserella</taxon>
    </lineage>
</organism>
<keyword evidence="3 5" id="KW-1133">Transmembrane helix</keyword>
<keyword evidence="8" id="KW-1185">Reference proteome</keyword>
<evidence type="ECO:0000256" key="5">
    <source>
        <dbReference type="SAM" id="Phobius"/>
    </source>
</evidence>
<gene>
    <name evidence="7" type="ORF">ACFS2C_26585</name>
</gene>
<dbReference type="InterPro" id="IPR004837">
    <property type="entry name" value="NaCa_Exmemb"/>
</dbReference>
<accession>A0ABW5WH90</accession>
<evidence type="ECO:0000256" key="1">
    <source>
        <dbReference type="ARBA" id="ARBA00004141"/>
    </source>
</evidence>
<comment type="subcellular location">
    <subcellularLocation>
        <location evidence="1">Membrane</location>
        <topology evidence="1">Multi-pass membrane protein</topology>
    </subcellularLocation>
</comment>
<evidence type="ECO:0000259" key="6">
    <source>
        <dbReference type="Pfam" id="PF01699"/>
    </source>
</evidence>
<feature type="transmembrane region" description="Helical" evidence="5">
    <location>
        <begin position="113"/>
        <end position="134"/>
    </location>
</feature>
<feature type="domain" description="Sodium/calcium exchanger membrane region" evidence="6">
    <location>
        <begin position="14"/>
        <end position="157"/>
    </location>
</feature>
<proteinExistence type="predicted"/>
<feature type="domain" description="Sodium/calcium exchanger membrane region" evidence="6">
    <location>
        <begin position="197"/>
        <end position="343"/>
    </location>
</feature>
<evidence type="ECO:0000256" key="4">
    <source>
        <dbReference type="ARBA" id="ARBA00023136"/>
    </source>
</evidence>
<dbReference type="InterPro" id="IPR044880">
    <property type="entry name" value="NCX_ion-bd_dom_sf"/>
</dbReference>
<sequence length="345" mass="35145">MSAVVTQQWPVGWAVTVFVAAAAVTVLCSVRLAALGDALADRTGWGEALFGAVFFGLATSLSGIVMTGVSAAGDQPELAYGNAVGGIAAQTLAIVVADAAYRRVNLEHAAASPNNLLFGCLLIVLLSTALLASFSPDLTVAGVHPASAVMVVFYIGGLALIRDRQEPMWRAVRTSETKSDEPEDHGPLSSRGLGTLWGEFVAVAAVIVVGGWAVAQAADSLVSATGLSAGVVGAVFMGIVNALPETVTALAAVRRGAVTLAIAGVVGGNSLDALNLVVGDVAFSGGSLYHAASPDQLFTTTAALLMTAVLLGGLLVRQRKGWWRLGFDGIVLVVIYAASVLTLSF</sequence>